<evidence type="ECO:0000256" key="5">
    <source>
        <dbReference type="ARBA" id="ARBA00023295"/>
    </source>
</evidence>
<gene>
    <name evidence="11" type="ORF">ACFSYJ_38535</name>
</gene>
<dbReference type="InterPro" id="IPR001579">
    <property type="entry name" value="Glyco_hydro_18_chit_AS"/>
</dbReference>
<evidence type="ECO:0000313" key="12">
    <source>
        <dbReference type="Proteomes" id="UP001597419"/>
    </source>
</evidence>
<dbReference type="SUPFAM" id="SSF51445">
    <property type="entry name" value="(Trans)glycosidases"/>
    <property type="match status" value="1"/>
</dbReference>
<dbReference type="InterPro" id="IPR050314">
    <property type="entry name" value="Glycosyl_Hydrlase_18"/>
</dbReference>
<dbReference type="Gene3D" id="3.20.20.80">
    <property type="entry name" value="Glycosidases"/>
    <property type="match status" value="1"/>
</dbReference>
<dbReference type="InterPro" id="IPR017853">
    <property type="entry name" value="GH"/>
</dbReference>
<dbReference type="EC" id="3.2.1.14" evidence="2"/>
<feature type="chain" id="PRO_5045104536" description="chitinase" evidence="9">
    <location>
        <begin position="33"/>
        <end position="411"/>
    </location>
</feature>
<dbReference type="InterPro" id="IPR011583">
    <property type="entry name" value="Chitinase_II/V-like_cat"/>
</dbReference>
<organism evidence="11 12">
    <name type="scientific">Amycolatopsis samaneae</name>
    <dbReference type="NCBI Taxonomy" id="664691"/>
    <lineage>
        <taxon>Bacteria</taxon>
        <taxon>Bacillati</taxon>
        <taxon>Actinomycetota</taxon>
        <taxon>Actinomycetes</taxon>
        <taxon>Pseudonocardiales</taxon>
        <taxon>Pseudonocardiaceae</taxon>
        <taxon>Amycolatopsis</taxon>
    </lineage>
</organism>
<keyword evidence="3 6" id="KW-0378">Hydrolase</keyword>
<evidence type="ECO:0000256" key="9">
    <source>
        <dbReference type="SAM" id="SignalP"/>
    </source>
</evidence>
<dbReference type="SMART" id="SM00636">
    <property type="entry name" value="Glyco_18"/>
    <property type="match status" value="1"/>
</dbReference>
<keyword evidence="5 6" id="KW-0326">Glycosidase</keyword>
<evidence type="ECO:0000256" key="1">
    <source>
        <dbReference type="ARBA" id="ARBA00000822"/>
    </source>
</evidence>
<evidence type="ECO:0000256" key="3">
    <source>
        <dbReference type="ARBA" id="ARBA00022801"/>
    </source>
</evidence>
<dbReference type="PANTHER" id="PTHR11177">
    <property type="entry name" value="CHITINASE"/>
    <property type="match status" value="1"/>
</dbReference>
<evidence type="ECO:0000259" key="10">
    <source>
        <dbReference type="PROSITE" id="PS51910"/>
    </source>
</evidence>
<keyword evidence="4" id="KW-0624">Polysaccharide degradation</keyword>
<dbReference type="SUPFAM" id="SSF54556">
    <property type="entry name" value="Chitinase insertion domain"/>
    <property type="match status" value="1"/>
</dbReference>
<feature type="region of interest" description="Disordered" evidence="8">
    <location>
        <begin position="205"/>
        <end position="225"/>
    </location>
</feature>
<dbReference type="Pfam" id="PF00704">
    <property type="entry name" value="Glyco_hydro_18"/>
    <property type="match status" value="1"/>
</dbReference>
<evidence type="ECO:0000256" key="2">
    <source>
        <dbReference type="ARBA" id="ARBA00012729"/>
    </source>
</evidence>
<keyword evidence="9" id="KW-0732">Signal</keyword>
<accession>A0ABW5GVI6</accession>
<comment type="catalytic activity">
    <reaction evidence="1">
        <text>Random endo-hydrolysis of N-acetyl-beta-D-glucosaminide (1-&gt;4)-beta-linkages in chitin and chitodextrins.</text>
        <dbReference type="EC" id="3.2.1.14"/>
    </reaction>
</comment>
<feature type="domain" description="GH18" evidence="10">
    <location>
        <begin position="46"/>
        <end position="411"/>
    </location>
</feature>
<dbReference type="InterPro" id="IPR029070">
    <property type="entry name" value="Chitinase_insertion_sf"/>
</dbReference>
<keyword evidence="12" id="KW-1185">Reference proteome</keyword>
<evidence type="ECO:0000256" key="7">
    <source>
        <dbReference type="RuleBase" id="RU004453"/>
    </source>
</evidence>
<proteinExistence type="inferred from homology"/>
<dbReference type="PROSITE" id="PS01095">
    <property type="entry name" value="GH18_1"/>
    <property type="match status" value="1"/>
</dbReference>
<keyword evidence="4" id="KW-0146">Chitin degradation</keyword>
<sequence length="411" mass="45226">MKLTWGRARRAGIAFGAAVLTVLSLVPASASAEADAAAETAARKQPVLEAFWGGSPSADQVPWEMVNTISYFFASPAGGHCDKPNDKQRNDILSLQAVKRTHPGLTVLVSIGGWAAPGFSAGAATAESRRAFVSSCVDNWVRSFPAGLVDGLDVDWEFPVYGGLPEIGSSPADKENLNHLLVEFRQQMNRYAHQVGRRQPMKLSIDVPAGRRQDDGTGKGGAPYDQSKSFDLRTVGRLVDIFNLMTYDLCTGYATVSCFNDPLVKRPDDPNDKYNNDTGALEYMKAHGVPEHKIVLGVPFYGRSYTVTSDKNGGLYQPYTATEFLNYKDLVGPKWIGNPDFVQGWDPVVRSPYLWNAKTKTWVNFANPRSIQDRSRFARNNGLQGMMMWEIGLDDPQHSLLAAMTGPWLDR</sequence>
<evidence type="ECO:0000256" key="4">
    <source>
        <dbReference type="ARBA" id="ARBA00023024"/>
    </source>
</evidence>
<evidence type="ECO:0000256" key="6">
    <source>
        <dbReference type="RuleBase" id="RU000489"/>
    </source>
</evidence>
<evidence type="ECO:0000313" key="11">
    <source>
        <dbReference type="EMBL" id="MFD2464567.1"/>
    </source>
</evidence>
<keyword evidence="4" id="KW-0119">Carbohydrate metabolism</keyword>
<reference evidence="12" key="1">
    <citation type="journal article" date="2019" name="Int. J. Syst. Evol. Microbiol.">
        <title>The Global Catalogue of Microorganisms (GCM) 10K type strain sequencing project: providing services to taxonomists for standard genome sequencing and annotation.</title>
        <authorList>
            <consortium name="The Broad Institute Genomics Platform"/>
            <consortium name="The Broad Institute Genome Sequencing Center for Infectious Disease"/>
            <person name="Wu L."/>
            <person name="Ma J."/>
        </authorList>
    </citation>
    <scope>NUCLEOTIDE SEQUENCE [LARGE SCALE GENOMIC DNA]</scope>
    <source>
        <strain evidence="12">CGMCC 4.7643</strain>
    </source>
</reference>
<protein>
    <recommendedName>
        <fullName evidence="2">chitinase</fullName>
        <ecNumber evidence="2">3.2.1.14</ecNumber>
    </recommendedName>
</protein>
<dbReference type="Proteomes" id="UP001597419">
    <property type="component" value="Unassembled WGS sequence"/>
</dbReference>
<dbReference type="PANTHER" id="PTHR11177:SF317">
    <property type="entry name" value="CHITINASE 12-RELATED"/>
    <property type="match status" value="1"/>
</dbReference>
<dbReference type="Gene3D" id="3.10.50.10">
    <property type="match status" value="1"/>
</dbReference>
<name>A0ABW5GVI6_9PSEU</name>
<evidence type="ECO:0000256" key="8">
    <source>
        <dbReference type="SAM" id="MobiDB-lite"/>
    </source>
</evidence>
<feature type="signal peptide" evidence="9">
    <location>
        <begin position="1"/>
        <end position="32"/>
    </location>
</feature>
<dbReference type="GO" id="GO:0016787">
    <property type="term" value="F:hydrolase activity"/>
    <property type="evidence" value="ECO:0007669"/>
    <property type="project" value="UniProtKB-KW"/>
</dbReference>
<dbReference type="EMBL" id="JBHUKU010000026">
    <property type="protein sequence ID" value="MFD2464567.1"/>
    <property type="molecule type" value="Genomic_DNA"/>
</dbReference>
<dbReference type="RefSeq" id="WP_345385736.1">
    <property type="nucleotide sequence ID" value="NZ_BAABHG010000001.1"/>
</dbReference>
<dbReference type="InterPro" id="IPR001223">
    <property type="entry name" value="Glyco_hydro18_cat"/>
</dbReference>
<comment type="similarity">
    <text evidence="7">Belongs to the glycosyl hydrolase 18 family.</text>
</comment>
<comment type="caution">
    <text evidence="11">The sequence shown here is derived from an EMBL/GenBank/DDBJ whole genome shotgun (WGS) entry which is preliminary data.</text>
</comment>
<dbReference type="PROSITE" id="PS51910">
    <property type="entry name" value="GH18_2"/>
    <property type="match status" value="1"/>
</dbReference>